<feature type="chain" id="PRO_5012432162" evidence="2">
    <location>
        <begin position="21"/>
        <end position="561"/>
    </location>
</feature>
<dbReference type="Pfam" id="PF07589">
    <property type="entry name" value="PEP-CTERM"/>
    <property type="match status" value="1"/>
</dbReference>
<accession>A0A1M6CCP0</accession>
<protein>
    <submittedName>
        <fullName evidence="4">PEP-CTERM protein-sorting domain-containing protein</fullName>
    </submittedName>
</protein>
<dbReference type="AlphaFoldDB" id="A0A1M6CCP0"/>
<dbReference type="RefSeq" id="WP_161947608.1">
    <property type="nucleotide sequence ID" value="NZ_FQZT01000001.1"/>
</dbReference>
<keyword evidence="1" id="KW-0677">Repeat</keyword>
<dbReference type="EMBL" id="FQZT01000001">
    <property type="protein sequence ID" value="SHI58782.1"/>
    <property type="molecule type" value="Genomic_DNA"/>
</dbReference>
<dbReference type="PANTHER" id="PTHR40274:SF3">
    <property type="entry name" value="VIRGINIAMYCIN B LYASE"/>
    <property type="match status" value="1"/>
</dbReference>
<dbReference type="SUPFAM" id="SSF63829">
    <property type="entry name" value="Calcium-dependent phosphotriesterase"/>
    <property type="match status" value="1"/>
</dbReference>
<dbReference type="Gene3D" id="2.130.10.10">
    <property type="entry name" value="YVTN repeat-like/Quinoprotein amine dehydrogenase"/>
    <property type="match status" value="1"/>
</dbReference>
<dbReference type="InterPro" id="IPR013424">
    <property type="entry name" value="Ice-binding_C"/>
</dbReference>
<feature type="domain" description="Ice-binding protein C-terminal" evidence="3">
    <location>
        <begin position="534"/>
        <end position="558"/>
    </location>
</feature>
<dbReference type="OrthoDB" id="5492213at2"/>
<gene>
    <name evidence="4" type="ORF">SAMN02745165_00485</name>
</gene>
<keyword evidence="5" id="KW-1185">Reference proteome</keyword>
<dbReference type="STRING" id="1122189.SAMN02745165_00485"/>
<dbReference type="InterPro" id="IPR001258">
    <property type="entry name" value="NHL_repeat"/>
</dbReference>
<dbReference type="InterPro" id="IPR051344">
    <property type="entry name" value="Vgb"/>
</dbReference>
<evidence type="ECO:0000256" key="2">
    <source>
        <dbReference type="SAM" id="SignalP"/>
    </source>
</evidence>
<dbReference type="Proteomes" id="UP000184171">
    <property type="component" value="Unassembled WGS sequence"/>
</dbReference>
<evidence type="ECO:0000313" key="4">
    <source>
        <dbReference type="EMBL" id="SHI58782.1"/>
    </source>
</evidence>
<evidence type="ECO:0000256" key="1">
    <source>
        <dbReference type="ARBA" id="ARBA00022737"/>
    </source>
</evidence>
<keyword evidence="2" id="KW-0732">Signal</keyword>
<feature type="signal peptide" evidence="2">
    <location>
        <begin position="1"/>
        <end position="20"/>
    </location>
</feature>
<sequence length="561" mass="59571">MKLLFLGILLVVAVPFSLSAATFTFTDDADWDLGLYSSTNSGPPGSDDQLQLDPNIVTPFNHIWVALSGRDGIVRINTDHEEADGVVTLADSAAGNGAVYGEYLSRPNGMQGNPSRTTVDQNGDVWVGNRNEAGYVAGVGYQGSVVKISANPVDSTSSSTGEWNGSTFDRLDWTNTGGVDSYGGTTTATDSAISQYVRTDGTNVRTMAIDADNNLWAGGYGNKIHNLIDGDTGAKLDVNDAVAGDQTSINLSPGGYGGLVDGNGVLWSSGWSTPYIARYDPATGIKTNVYAQYPSYGLGIDSEGNIWNSHYNYNSISKISSDGTLIGTYSTFGSLSRGVAVTSDDDVWVANSGSNTVTRLNNDGTWAATISVGAYPTGVSVDSNGKVWVTNYNGNSVMRIDPNTNQVDLTIELGAGANPYNYSDMTGTVVTGTTNPTGTWRYVQDGGQFGLEWDQIFWTELIPDGSGLTIQARAADSMADLDTMAYTTYSLSGDLIGLLGRYLEVKAIFTRDGADGLSPILYDLSFTSIDGNQPVPEPSTYILFGIGMLALAGTRYRRKKK</sequence>
<reference evidence="4 5" key="1">
    <citation type="submission" date="2016-11" db="EMBL/GenBank/DDBJ databases">
        <authorList>
            <person name="Jaros S."/>
            <person name="Januszkiewicz K."/>
            <person name="Wedrychowicz H."/>
        </authorList>
    </citation>
    <scope>NUCLEOTIDE SEQUENCE [LARGE SCALE GENOMIC DNA]</scope>
    <source>
        <strain evidence="4 5">DSM 5091</strain>
    </source>
</reference>
<evidence type="ECO:0000313" key="5">
    <source>
        <dbReference type="Proteomes" id="UP000184171"/>
    </source>
</evidence>
<dbReference type="InterPro" id="IPR015943">
    <property type="entry name" value="WD40/YVTN_repeat-like_dom_sf"/>
</dbReference>
<name>A0A1M6CCP0_MALRU</name>
<dbReference type="PANTHER" id="PTHR40274">
    <property type="entry name" value="VIRGINIAMYCIN B LYASE"/>
    <property type="match status" value="1"/>
</dbReference>
<dbReference type="Pfam" id="PF01436">
    <property type="entry name" value="NHL"/>
    <property type="match status" value="1"/>
</dbReference>
<evidence type="ECO:0000259" key="3">
    <source>
        <dbReference type="Pfam" id="PF07589"/>
    </source>
</evidence>
<dbReference type="NCBIfam" id="TIGR02595">
    <property type="entry name" value="PEP_CTERM"/>
    <property type="match status" value="1"/>
</dbReference>
<proteinExistence type="predicted"/>
<organism evidence="4 5">
    <name type="scientific">Malonomonas rubra DSM 5091</name>
    <dbReference type="NCBI Taxonomy" id="1122189"/>
    <lineage>
        <taxon>Bacteria</taxon>
        <taxon>Pseudomonadati</taxon>
        <taxon>Thermodesulfobacteriota</taxon>
        <taxon>Desulfuromonadia</taxon>
        <taxon>Desulfuromonadales</taxon>
        <taxon>Geopsychrobacteraceae</taxon>
        <taxon>Malonomonas</taxon>
    </lineage>
</organism>